<dbReference type="PANTHER" id="PTHR30026:SF23">
    <property type="entry name" value="TO APRF-PUTATIVE OUTER MEMBRANE EFFLUX PROTEIN OR SECRETED ALKALINE PHOSPHATASE-RELATED"/>
    <property type="match status" value="1"/>
</dbReference>
<proteinExistence type="predicted"/>
<evidence type="ECO:0000256" key="4">
    <source>
        <dbReference type="ARBA" id="ARBA00023136"/>
    </source>
</evidence>
<keyword evidence="4" id="KW-0472">Membrane</keyword>
<evidence type="ECO:0000313" key="7">
    <source>
        <dbReference type="Proteomes" id="UP000323917"/>
    </source>
</evidence>
<evidence type="ECO:0000256" key="1">
    <source>
        <dbReference type="ARBA" id="ARBA00004442"/>
    </source>
</evidence>
<organism evidence="6 7">
    <name type="scientific">Bythopirellula goksoeyrii</name>
    <dbReference type="NCBI Taxonomy" id="1400387"/>
    <lineage>
        <taxon>Bacteria</taxon>
        <taxon>Pseudomonadati</taxon>
        <taxon>Planctomycetota</taxon>
        <taxon>Planctomycetia</taxon>
        <taxon>Pirellulales</taxon>
        <taxon>Lacipirellulaceae</taxon>
        <taxon>Bythopirellula</taxon>
    </lineage>
</organism>
<evidence type="ECO:0000256" key="5">
    <source>
        <dbReference type="ARBA" id="ARBA00023237"/>
    </source>
</evidence>
<dbReference type="SUPFAM" id="SSF56954">
    <property type="entry name" value="Outer membrane efflux proteins (OEP)"/>
    <property type="match status" value="1"/>
</dbReference>
<keyword evidence="7" id="KW-1185">Reference proteome</keyword>
<reference evidence="6 7" key="1">
    <citation type="submission" date="2019-08" db="EMBL/GenBank/DDBJ databases">
        <title>Deep-cultivation of Planctomycetes and their phenomic and genomic characterization uncovers novel biology.</title>
        <authorList>
            <person name="Wiegand S."/>
            <person name="Jogler M."/>
            <person name="Boedeker C."/>
            <person name="Pinto D."/>
            <person name="Vollmers J."/>
            <person name="Rivas-Marin E."/>
            <person name="Kohn T."/>
            <person name="Peeters S.H."/>
            <person name="Heuer A."/>
            <person name="Rast P."/>
            <person name="Oberbeckmann S."/>
            <person name="Bunk B."/>
            <person name="Jeske O."/>
            <person name="Meyerdierks A."/>
            <person name="Storesund J.E."/>
            <person name="Kallscheuer N."/>
            <person name="Luecker S."/>
            <person name="Lage O.M."/>
            <person name="Pohl T."/>
            <person name="Merkel B.J."/>
            <person name="Hornburger P."/>
            <person name="Mueller R.-W."/>
            <person name="Bruemmer F."/>
            <person name="Labrenz M."/>
            <person name="Spormann A.M."/>
            <person name="Op den Camp H."/>
            <person name="Overmann J."/>
            <person name="Amann R."/>
            <person name="Jetten M.S.M."/>
            <person name="Mascher T."/>
            <person name="Medema M.H."/>
            <person name="Devos D.P."/>
            <person name="Kaster A.-K."/>
            <person name="Ovreas L."/>
            <person name="Rohde M."/>
            <person name="Galperin M.Y."/>
            <person name="Jogler C."/>
        </authorList>
    </citation>
    <scope>NUCLEOTIDE SEQUENCE [LARGE SCALE GENOMIC DNA]</scope>
    <source>
        <strain evidence="6 7">Pr1d</strain>
    </source>
</reference>
<evidence type="ECO:0000256" key="3">
    <source>
        <dbReference type="ARBA" id="ARBA00022692"/>
    </source>
</evidence>
<dbReference type="PROSITE" id="PS51257">
    <property type="entry name" value="PROKAR_LIPOPROTEIN"/>
    <property type="match status" value="1"/>
</dbReference>
<keyword evidence="3" id="KW-0812">Transmembrane</keyword>
<comment type="subcellular location">
    <subcellularLocation>
        <location evidence="1">Cell outer membrane</location>
    </subcellularLocation>
</comment>
<dbReference type="PANTHER" id="PTHR30026">
    <property type="entry name" value="OUTER MEMBRANE PROTEIN TOLC"/>
    <property type="match status" value="1"/>
</dbReference>
<dbReference type="Proteomes" id="UP000323917">
    <property type="component" value="Chromosome"/>
</dbReference>
<dbReference type="AlphaFoldDB" id="A0A5B9QCK8"/>
<dbReference type="GO" id="GO:0015562">
    <property type="term" value="F:efflux transmembrane transporter activity"/>
    <property type="evidence" value="ECO:0007669"/>
    <property type="project" value="InterPro"/>
</dbReference>
<dbReference type="EMBL" id="CP042913">
    <property type="protein sequence ID" value="QEG36797.1"/>
    <property type="molecule type" value="Genomic_DNA"/>
</dbReference>
<dbReference type="InterPro" id="IPR051906">
    <property type="entry name" value="TolC-like"/>
</dbReference>
<dbReference type="RefSeq" id="WP_148075107.1">
    <property type="nucleotide sequence ID" value="NZ_CP042913.1"/>
</dbReference>
<dbReference type="OrthoDB" id="229865at2"/>
<evidence type="ECO:0000313" key="6">
    <source>
        <dbReference type="EMBL" id="QEG36797.1"/>
    </source>
</evidence>
<keyword evidence="2" id="KW-1134">Transmembrane beta strand</keyword>
<keyword evidence="5" id="KW-0998">Cell outer membrane</keyword>
<protein>
    <submittedName>
        <fullName evidence="6">Outer membrane efflux protein</fullName>
    </submittedName>
</protein>
<accession>A0A5B9QCK8</accession>
<sequence length="730" mass="81865">MAMLSRMQLAIIPLCLLAVLAGCRSRRDGAFKTTVSDDCYRAVATEIEYPVTQCSSTSEDWAVLEPLSLTSIEEPEYWDVKLENVVQLALSQSKVFRDLGGVLLRAPDSVETYWDPAIRETDPRFGVDAALSAFDAQFSTSIYGEKNNRALNNEFFGGGTRILRQDAIVFQSQLAKQAVTGTKFAFRHNIDYDANNAPGNLFPSAWNVNFETEFRHPLLQGNGMEYNRIAGPTNIPGLYNGVLIARVNTDVELAEFEIGVRDLVSNIENAYWDLYYAYRDLETKVAARDAALDTWRRIHALYESGRRGGEAEKEAQAREQFFRFQEEVQNALSGLLIDGTRTDNGSGGGTFRGNGGVQVAERRLRRLIGLPPTDGRLLRPIDEPLTAPVDFDWTESTHEAVIRRAELRRQRFETRRFELESIASRNYLLPQLDTIGRYRWRGFGNDLLDPSNNGVGEFDYAYNNLTMGDFQEWQIGVELNVPLGYRRGYTAVRNAELQLCRARALLKEQEHQVLHNLANAVAELKRSYVVSQTTFNRLDAARQQLAAVQAAFDADKAPLDLLLEAQRQLANSESRYFRSLAEYAVAVKNVHYAKGTLLDYDGVFLSEGGWPSAAYHDAAVRESLRGKPREINYASSCAPRVAYGPYDQRPDQVYHIPATPEEEGSLEESAIPIPADLQSAEPLWEPTVAAEPIPTSIEQELQLTNPATPDNVITPVNYSEVMQSLLEMAE</sequence>
<name>A0A5B9QCK8_9BACT</name>
<evidence type="ECO:0000256" key="2">
    <source>
        <dbReference type="ARBA" id="ARBA00022452"/>
    </source>
</evidence>
<dbReference type="KEGG" id="bgok:Pr1d_41330"/>
<gene>
    <name evidence="6" type="ORF">Pr1d_41330</name>
</gene>
<dbReference type="GO" id="GO:0015288">
    <property type="term" value="F:porin activity"/>
    <property type="evidence" value="ECO:0007669"/>
    <property type="project" value="TreeGrafter"/>
</dbReference>
<dbReference type="GO" id="GO:1990281">
    <property type="term" value="C:efflux pump complex"/>
    <property type="evidence" value="ECO:0007669"/>
    <property type="project" value="TreeGrafter"/>
</dbReference>
<dbReference type="GO" id="GO:0009279">
    <property type="term" value="C:cell outer membrane"/>
    <property type="evidence" value="ECO:0007669"/>
    <property type="project" value="UniProtKB-SubCell"/>
</dbReference>
<dbReference type="Gene3D" id="1.20.1600.10">
    <property type="entry name" value="Outer membrane efflux proteins (OEP)"/>
    <property type="match status" value="1"/>
</dbReference>